<feature type="compositionally biased region" description="Low complexity" evidence="1">
    <location>
        <begin position="169"/>
        <end position="186"/>
    </location>
</feature>
<name>A0A125U007_9GAMM</name>
<keyword evidence="2" id="KW-1133">Transmembrane helix</keyword>
<feature type="compositionally biased region" description="Basic and acidic residues" evidence="1">
    <location>
        <begin position="375"/>
        <end position="385"/>
    </location>
</feature>
<dbReference type="AlphaFoldDB" id="A0A125U007"/>
<sequence length="385" mass="39583">MNRRPDAPDPLSPEERELAQRLLRLGPSDGPSPALDARILAAAHAAVATTQQPRLRAQPRQRWPMWIGVAASLCLAVGIAWQLRPAATKMEAAQQEQDAAVVARAQAEPVADSGGAQSDEIQADAAAAAPAPAAASVAAPAKPTEAMPGADMAADSVADAVAPAAMTPAPVTAQSAPPASAAAPKATAEEGEAAKRSRAETPPSAQAAAATEARVSMRRVQAPPAERELKSAPAMPPPPPPAPPAPMGVMSAPAPVEAAPAANAGWASPADNLSSKRAAKAAAVAADAATLGKAEAYSERADVQAAPEPSSKSDASPTLDRIEVTGSRIGNDASDESRLAPAEWLDRIRGYRDDGQTERARESLQRFRRAHPHTRVPDDLRALLK</sequence>
<dbReference type="OrthoDB" id="6057666at2"/>
<feature type="region of interest" description="Disordered" evidence="1">
    <location>
        <begin position="294"/>
        <end position="385"/>
    </location>
</feature>
<dbReference type="EMBL" id="JAJA02000002">
    <property type="protein sequence ID" value="KWS02242.1"/>
    <property type="molecule type" value="Genomic_DNA"/>
</dbReference>
<accession>A0A125U007</accession>
<keyword evidence="2" id="KW-0472">Membrane</keyword>
<evidence type="ECO:0000313" key="4">
    <source>
        <dbReference type="Proteomes" id="UP000023435"/>
    </source>
</evidence>
<organism evidence="3 4">
    <name type="scientific">Lysobacter capsici AZ78</name>
    <dbReference type="NCBI Taxonomy" id="1444315"/>
    <lineage>
        <taxon>Bacteria</taxon>
        <taxon>Pseudomonadati</taxon>
        <taxon>Pseudomonadota</taxon>
        <taxon>Gammaproteobacteria</taxon>
        <taxon>Lysobacterales</taxon>
        <taxon>Lysobacteraceae</taxon>
        <taxon>Lysobacter</taxon>
    </lineage>
</organism>
<comment type="caution">
    <text evidence="3">The sequence shown here is derived from an EMBL/GenBank/DDBJ whole genome shotgun (WGS) entry which is preliminary data.</text>
</comment>
<evidence type="ECO:0000313" key="3">
    <source>
        <dbReference type="EMBL" id="KWS02242.1"/>
    </source>
</evidence>
<feature type="compositionally biased region" description="Low complexity" evidence="1">
    <location>
        <begin position="200"/>
        <end position="213"/>
    </location>
</feature>
<dbReference type="RefSeq" id="WP_036112221.1">
    <property type="nucleotide sequence ID" value="NZ_JAJA02000002.1"/>
</dbReference>
<feature type="transmembrane region" description="Helical" evidence="2">
    <location>
        <begin position="63"/>
        <end position="83"/>
    </location>
</feature>
<keyword evidence="4" id="KW-1185">Reference proteome</keyword>
<proteinExistence type="predicted"/>
<protein>
    <submittedName>
        <fullName evidence="3">Transcriptional regulatory protein algP (Alginate regulatory protein algR3)</fullName>
    </submittedName>
</protein>
<evidence type="ECO:0000256" key="2">
    <source>
        <dbReference type="SAM" id="Phobius"/>
    </source>
</evidence>
<evidence type="ECO:0000256" key="1">
    <source>
        <dbReference type="SAM" id="MobiDB-lite"/>
    </source>
</evidence>
<feature type="compositionally biased region" description="Pro residues" evidence="1">
    <location>
        <begin position="234"/>
        <end position="246"/>
    </location>
</feature>
<feature type="region of interest" description="Disordered" evidence="1">
    <location>
        <begin position="169"/>
        <end position="252"/>
    </location>
</feature>
<feature type="region of interest" description="Disordered" evidence="1">
    <location>
        <begin position="104"/>
        <end position="127"/>
    </location>
</feature>
<reference evidence="3 4" key="1">
    <citation type="journal article" date="2014" name="Genome Announc.">
        <title>Draft Genome Sequence of Lysobacter capsici AZ78, a Bacterium Antagonistic to Plant-Pathogenic Oomycetes.</title>
        <authorList>
            <person name="Puopolo G."/>
            <person name="Sonego P."/>
            <person name="Engelen K."/>
            <person name="Pertot I."/>
        </authorList>
    </citation>
    <scope>NUCLEOTIDE SEQUENCE [LARGE SCALE GENOMIC DNA]</scope>
    <source>
        <strain evidence="3 4">AZ78</strain>
    </source>
</reference>
<keyword evidence="2" id="KW-0812">Transmembrane</keyword>
<dbReference type="Proteomes" id="UP000023435">
    <property type="component" value="Unassembled WGS sequence"/>
</dbReference>
<gene>
    <name evidence="3" type="ORF">AZ78_4909</name>
</gene>
<feature type="compositionally biased region" description="Basic and acidic residues" evidence="1">
    <location>
        <begin position="344"/>
        <end position="365"/>
    </location>
</feature>